<organism evidence="6 7">
    <name type="scientific">Paludibacterium purpuratum</name>
    <dbReference type="NCBI Taxonomy" id="1144873"/>
    <lineage>
        <taxon>Bacteria</taxon>
        <taxon>Pseudomonadati</taxon>
        <taxon>Pseudomonadota</taxon>
        <taxon>Betaproteobacteria</taxon>
        <taxon>Neisseriales</taxon>
        <taxon>Chromobacteriaceae</taxon>
        <taxon>Paludibacterium</taxon>
    </lineage>
</organism>
<dbReference type="Pfam" id="PF00126">
    <property type="entry name" value="HTH_1"/>
    <property type="match status" value="1"/>
</dbReference>
<dbReference type="InterPro" id="IPR005119">
    <property type="entry name" value="LysR_subst-bd"/>
</dbReference>
<name>A0A4R7BDJ9_9NEIS</name>
<feature type="domain" description="HTH lysR-type" evidence="5">
    <location>
        <begin position="1"/>
        <end position="59"/>
    </location>
</feature>
<evidence type="ECO:0000259" key="5">
    <source>
        <dbReference type="PROSITE" id="PS50931"/>
    </source>
</evidence>
<reference evidence="6 7" key="1">
    <citation type="submission" date="2019-03" db="EMBL/GenBank/DDBJ databases">
        <title>Genomic Encyclopedia of Type Strains, Phase III (KMG-III): the genomes of soil and plant-associated and newly described type strains.</title>
        <authorList>
            <person name="Whitman W."/>
        </authorList>
    </citation>
    <scope>NUCLEOTIDE SEQUENCE [LARGE SCALE GENOMIC DNA]</scope>
    <source>
        <strain evidence="6 7">CECT 8976</strain>
    </source>
</reference>
<dbReference type="GO" id="GO:0006351">
    <property type="term" value="P:DNA-templated transcription"/>
    <property type="evidence" value="ECO:0007669"/>
    <property type="project" value="TreeGrafter"/>
</dbReference>
<dbReference type="Gene3D" id="1.10.10.10">
    <property type="entry name" value="Winged helix-like DNA-binding domain superfamily/Winged helix DNA-binding domain"/>
    <property type="match status" value="1"/>
</dbReference>
<dbReference type="InterPro" id="IPR036390">
    <property type="entry name" value="WH_DNA-bd_sf"/>
</dbReference>
<dbReference type="InterPro" id="IPR058163">
    <property type="entry name" value="LysR-type_TF_proteobact-type"/>
</dbReference>
<dbReference type="EMBL" id="SNZP01000002">
    <property type="protein sequence ID" value="TDR82055.1"/>
    <property type="molecule type" value="Genomic_DNA"/>
</dbReference>
<dbReference type="RefSeq" id="WP_133678489.1">
    <property type="nucleotide sequence ID" value="NZ_SNZP01000002.1"/>
</dbReference>
<dbReference type="PANTHER" id="PTHR30537">
    <property type="entry name" value="HTH-TYPE TRANSCRIPTIONAL REGULATOR"/>
    <property type="match status" value="1"/>
</dbReference>
<dbReference type="AlphaFoldDB" id="A0A4R7BDJ9"/>
<dbReference type="OrthoDB" id="9786526at2"/>
<accession>A0A4R7BDJ9</accession>
<proteinExistence type="inferred from homology"/>
<dbReference type="InterPro" id="IPR036388">
    <property type="entry name" value="WH-like_DNA-bd_sf"/>
</dbReference>
<comment type="similarity">
    <text evidence="1">Belongs to the LysR transcriptional regulatory family.</text>
</comment>
<evidence type="ECO:0000256" key="2">
    <source>
        <dbReference type="ARBA" id="ARBA00023015"/>
    </source>
</evidence>
<dbReference type="PANTHER" id="PTHR30537:SF5">
    <property type="entry name" value="HTH-TYPE TRANSCRIPTIONAL ACTIVATOR TTDR-RELATED"/>
    <property type="match status" value="1"/>
</dbReference>
<protein>
    <submittedName>
        <fullName evidence="6">LysR family transcriptional regulator</fullName>
    </submittedName>
</protein>
<keyword evidence="4" id="KW-0804">Transcription</keyword>
<evidence type="ECO:0000256" key="3">
    <source>
        <dbReference type="ARBA" id="ARBA00023125"/>
    </source>
</evidence>
<evidence type="ECO:0000256" key="1">
    <source>
        <dbReference type="ARBA" id="ARBA00009437"/>
    </source>
</evidence>
<dbReference type="GO" id="GO:0043565">
    <property type="term" value="F:sequence-specific DNA binding"/>
    <property type="evidence" value="ECO:0007669"/>
    <property type="project" value="TreeGrafter"/>
</dbReference>
<evidence type="ECO:0000313" key="6">
    <source>
        <dbReference type="EMBL" id="TDR82055.1"/>
    </source>
</evidence>
<dbReference type="GO" id="GO:0003700">
    <property type="term" value="F:DNA-binding transcription factor activity"/>
    <property type="evidence" value="ECO:0007669"/>
    <property type="project" value="InterPro"/>
</dbReference>
<gene>
    <name evidence="6" type="ORF">DFP86_102168</name>
</gene>
<dbReference type="SUPFAM" id="SSF53850">
    <property type="entry name" value="Periplasmic binding protein-like II"/>
    <property type="match status" value="1"/>
</dbReference>
<evidence type="ECO:0000256" key="4">
    <source>
        <dbReference type="ARBA" id="ARBA00023163"/>
    </source>
</evidence>
<comment type="caution">
    <text evidence="6">The sequence shown here is derived from an EMBL/GenBank/DDBJ whole genome shotgun (WGS) entry which is preliminary data.</text>
</comment>
<dbReference type="InterPro" id="IPR000847">
    <property type="entry name" value="LysR_HTH_N"/>
</dbReference>
<dbReference type="FunFam" id="1.10.10.10:FF:000001">
    <property type="entry name" value="LysR family transcriptional regulator"/>
    <property type="match status" value="1"/>
</dbReference>
<dbReference type="Pfam" id="PF03466">
    <property type="entry name" value="LysR_substrate"/>
    <property type="match status" value="1"/>
</dbReference>
<dbReference type="CDD" id="cd08422">
    <property type="entry name" value="PBP2_CrgA_like"/>
    <property type="match status" value="1"/>
</dbReference>
<dbReference type="PROSITE" id="PS50931">
    <property type="entry name" value="HTH_LYSR"/>
    <property type="match status" value="1"/>
</dbReference>
<keyword evidence="7" id="KW-1185">Reference proteome</keyword>
<evidence type="ECO:0000313" key="7">
    <source>
        <dbReference type="Proteomes" id="UP000295611"/>
    </source>
</evidence>
<keyword evidence="3" id="KW-0238">DNA-binding</keyword>
<sequence length="301" mass="33918">MKSLWNIKAFCMVVERKSFVIAARALGVSPSAVTRAVQALENELNTLLLARSSRQFSLTPAGELYFESARQILHIQDAADEELSRLRATPRGWLRLAAPQILSCRILPEVLTELTLHYPELRFDIRYSDTTLDPVQEQLDLVIRGAFPIDSELIGYPLWHYRRHLYASPGYLTRHGQPANPEALNEHVILMHTAPRILRAWNFVGNGREITLNMRASHRLDNGLALLAAVEAGLGIARLSDWLAEPLVAQGRLCRVCGEFRLVSARGEDPQMHAVAAQRRLPARTRLLIDTLIAHRPIRPN</sequence>
<dbReference type="SUPFAM" id="SSF46785">
    <property type="entry name" value="Winged helix' DNA-binding domain"/>
    <property type="match status" value="1"/>
</dbReference>
<dbReference type="Gene3D" id="3.40.190.290">
    <property type="match status" value="1"/>
</dbReference>
<dbReference type="Proteomes" id="UP000295611">
    <property type="component" value="Unassembled WGS sequence"/>
</dbReference>
<keyword evidence="2" id="KW-0805">Transcription regulation</keyword>